<feature type="region of interest" description="Disordered" evidence="1">
    <location>
        <begin position="21"/>
        <end position="59"/>
    </location>
</feature>
<dbReference type="InterPro" id="IPR019076">
    <property type="entry name" value="Spore_lipoprot_YhcN/YlaJ-like"/>
</dbReference>
<dbReference type="EMBL" id="JAVDWA010000002">
    <property type="protein sequence ID" value="MDR7072231.1"/>
    <property type="molecule type" value="Genomic_DNA"/>
</dbReference>
<accession>A0ABU1TYF6</accession>
<dbReference type="RefSeq" id="WP_310257503.1">
    <property type="nucleotide sequence ID" value="NZ_JAVDWA010000002.1"/>
</dbReference>
<evidence type="ECO:0000256" key="1">
    <source>
        <dbReference type="SAM" id="MobiDB-lite"/>
    </source>
</evidence>
<organism evidence="3 4">
    <name type="scientific">Fictibacillus barbaricus</name>
    <dbReference type="NCBI Taxonomy" id="182136"/>
    <lineage>
        <taxon>Bacteria</taxon>
        <taxon>Bacillati</taxon>
        <taxon>Bacillota</taxon>
        <taxon>Bacilli</taxon>
        <taxon>Bacillales</taxon>
        <taxon>Fictibacillaceae</taxon>
        <taxon>Fictibacillus</taxon>
    </lineage>
</organism>
<sequence length="194" mass="21906">MRKYLGILVMLSICLTACGTNKQPNQESTEETKQIKNTKAGREPNSYIDTPSVERKSGEVHQSKDLVKLAENVPGVQKAYVIVSGLYTLVGIQPMTKVQPGQENDELRTEVYNVLKKNAQGRNAAITTDPDKIADIKRLGEKVTQGKRHQTHRGVYNELGHIISKIKPVNGQYKSTERQEMHKDMDKNRDDLYK</sequence>
<comment type="caution">
    <text evidence="3">The sequence shown here is derived from an EMBL/GenBank/DDBJ whole genome shotgun (WGS) entry which is preliminary data.</text>
</comment>
<keyword evidence="3" id="KW-0449">Lipoprotein</keyword>
<proteinExistence type="predicted"/>
<feature type="region of interest" description="Disordered" evidence="1">
    <location>
        <begin position="172"/>
        <end position="194"/>
    </location>
</feature>
<dbReference type="Pfam" id="PF09580">
    <property type="entry name" value="Spore_YhcN_YlaJ"/>
    <property type="match status" value="1"/>
</dbReference>
<evidence type="ECO:0000313" key="3">
    <source>
        <dbReference type="EMBL" id="MDR7072231.1"/>
    </source>
</evidence>
<keyword evidence="2" id="KW-0732">Signal</keyword>
<evidence type="ECO:0000313" key="4">
    <source>
        <dbReference type="Proteomes" id="UP001258181"/>
    </source>
</evidence>
<keyword evidence="4" id="KW-1185">Reference proteome</keyword>
<feature type="chain" id="PRO_5046392484" evidence="2">
    <location>
        <begin position="20"/>
        <end position="194"/>
    </location>
</feature>
<reference evidence="3 4" key="1">
    <citation type="submission" date="2023-07" db="EMBL/GenBank/DDBJ databases">
        <title>Sorghum-associated microbial communities from plants grown in Nebraska, USA.</title>
        <authorList>
            <person name="Schachtman D."/>
        </authorList>
    </citation>
    <scope>NUCLEOTIDE SEQUENCE [LARGE SCALE GENOMIC DNA]</scope>
    <source>
        <strain evidence="3 4">BE211</strain>
    </source>
</reference>
<feature type="compositionally biased region" description="Basic and acidic residues" evidence="1">
    <location>
        <begin position="175"/>
        <end position="194"/>
    </location>
</feature>
<feature type="signal peptide" evidence="2">
    <location>
        <begin position="1"/>
        <end position="19"/>
    </location>
</feature>
<evidence type="ECO:0000256" key="2">
    <source>
        <dbReference type="SAM" id="SignalP"/>
    </source>
</evidence>
<gene>
    <name evidence="3" type="ORF">J2X07_001208</name>
</gene>
<dbReference type="Proteomes" id="UP001258181">
    <property type="component" value="Unassembled WGS sequence"/>
</dbReference>
<protein>
    <submittedName>
        <fullName evidence="3">YhcN/YlaJ family sporulation lipoprotein</fullName>
    </submittedName>
</protein>
<name>A0ABU1TYF6_9BACL</name>